<reference evidence="7 8" key="1">
    <citation type="submission" date="2018-02" db="EMBL/GenBank/DDBJ databases">
        <title>Novel Leptospira species isolated from soil and water in Japan.</title>
        <authorList>
            <person name="Nakao R."/>
            <person name="Masuzawa T."/>
        </authorList>
    </citation>
    <scope>NUCLEOTIDE SEQUENCE [LARGE SCALE GENOMIC DNA]</scope>
    <source>
        <strain evidence="7 8">YH101</strain>
    </source>
</reference>
<dbReference type="PROSITE" id="PS50244">
    <property type="entry name" value="S5A_REDUCTASE"/>
    <property type="match status" value="1"/>
</dbReference>
<organism evidence="7 8">
    <name type="scientific">Leptospira ryugenii</name>
    <dbReference type="NCBI Taxonomy" id="1917863"/>
    <lineage>
        <taxon>Bacteria</taxon>
        <taxon>Pseudomonadati</taxon>
        <taxon>Spirochaetota</taxon>
        <taxon>Spirochaetia</taxon>
        <taxon>Leptospirales</taxon>
        <taxon>Leptospiraceae</taxon>
        <taxon>Leptospira</taxon>
    </lineage>
</organism>
<comment type="caution">
    <text evidence="7">The sequence shown here is derived from an EMBL/GenBank/DDBJ whole genome shotgun (WGS) entry which is preliminary data.</text>
</comment>
<evidence type="ECO:0000256" key="1">
    <source>
        <dbReference type="ARBA" id="ARBA00004141"/>
    </source>
</evidence>
<proteinExistence type="predicted"/>
<evidence type="ECO:0000256" key="4">
    <source>
        <dbReference type="ARBA" id="ARBA00023136"/>
    </source>
</evidence>
<dbReference type="InterPro" id="IPR001104">
    <property type="entry name" value="3-oxo-5_a-steroid_4-DH_C"/>
</dbReference>
<name>A0A2P2DYJ3_9LEPT</name>
<accession>A0A2P2DYJ3</accession>
<keyword evidence="3 5" id="KW-1133">Transmembrane helix</keyword>
<evidence type="ECO:0000259" key="6">
    <source>
        <dbReference type="Pfam" id="PF02544"/>
    </source>
</evidence>
<dbReference type="GO" id="GO:0006629">
    <property type="term" value="P:lipid metabolic process"/>
    <property type="evidence" value="ECO:0007669"/>
    <property type="project" value="InterPro"/>
</dbReference>
<evidence type="ECO:0000313" key="8">
    <source>
        <dbReference type="Proteomes" id="UP000245133"/>
    </source>
</evidence>
<dbReference type="InterPro" id="IPR039357">
    <property type="entry name" value="SRD5A/TECR"/>
</dbReference>
<keyword evidence="2 5" id="KW-0812">Transmembrane</keyword>
<feature type="transmembrane region" description="Helical" evidence="5">
    <location>
        <begin position="12"/>
        <end position="30"/>
    </location>
</feature>
<dbReference type="RefSeq" id="WP_108974799.1">
    <property type="nucleotide sequence ID" value="NZ_BFBB01000003.1"/>
</dbReference>
<keyword evidence="8" id="KW-1185">Reference proteome</keyword>
<evidence type="ECO:0000313" key="7">
    <source>
        <dbReference type="EMBL" id="GBF49695.1"/>
    </source>
</evidence>
<feature type="transmembrane region" description="Helical" evidence="5">
    <location>
        <begin position="77"/>
        <end position="95"/>
    </location>
</feature>
<feature type="transmembrane region" description="Helical" evidence="5">
    <location>
        <begin position="211"/>
        <end position="227"/>
    </location>
</feature>
<dbReference type="AlphaFoldDB" id="A0A2P2DYJ3"/>
<dbReference type="GO" id="GO:0016627">
    <property type="term" value="F:oxidoreductase activity, acting on the CH-CH group of donors"/>
    <property type="evidence" value="ECO:0007669"/>
    <property type="project" value="InterPro"/>
</dbReference>
<gene>
    <name evidence="7" type="ORF">LPTSP4_12110</name>
</gene>
<feature type="transmembrane region" description="Helical" evidence="5">
    <location>
        <begin position="144"/>
        <end position="165"/>
    </location>
</feature>
<dbReference type="PANTHER" id="PTHR10556">
    <property type="entry name" value="3-OXO-5-ALPHA-STEROID 4-DEHYDROGENASE"/>
    <property type="match status" value="1"/>
</dbReference>
<sequence>MINIPPFSDSVLYSYAFYIFLSIFAFKTESSGFFNLPYSKFNKGKGISPRFGMFIIYFLPILAYWSTGLSLPKHPSPYAILLFLLFAIHFGKRCLEVLFLHKFSGKIGWTAVIFISFAYSNIGFLSGNLHYRSPEGIFESVPSFVTLAGLFLFFLGQAGNLYHHIILRNLRSNSETKEYKVPDKGLFKILVCPHYFFELISWFGFAMVSTYLDMYFVFFIMAGYLAGRSHQTRLWYLANVENFPKDRKRILPYIY</sequence>
<protein>
    <recommendedName>
        <fullName evidence="6">3-oxo-5-alpha-steroid 4-dehydrogenase C-terminal domain-containing protein</fullName>
    </recommendedName>
</protein>
<keyword evidence="4 5" id="KW-0472">Membrane</keyword>
<evidence type="ECO:0000256" key="2">
    <source>
        <dbReference type="ARBA" id="ARBA00022692"/>
    </source>
</evidence>
<dbReference type="EMBL" id="BFBB01000003">
    <property type="protein sequence ID" value="GBF49695.1"/>
    <property type="molecule type" value="Genomic_DNA"/>
</dbReference>
<evidence type="ECO:0000256" key="3">
    <source>
        <dbReference type="ARBA" id="ARBA00022989"/>
    </source>
</evidence>
<dbReference type="PANTHER" id="PTHR10556:SF35">
    <property type="entry name" value="3-OXO-5-ALPHA-STEROID 4-DEHYDROGENASE FAMILY PROTEIN"/>
    <property type="match status" value="1"/>
</dbReference>
<feature type="transmembrane region" description="Helical" evidence="5">
    <location>
        <begin position="51"/>
        <end position="71"/>
    </location>
</feature>
<dbReference type="Proteomes" id="UP000245133">
    <property type="component" value="Unassembled WGS sequence"/>
</dbReference>
<feature type="transmembrane region" description="Helical" evidence="5">
    <location>
        <begin position="186"/>
        <end position="205"/>
    </location>
</feature>
<feature type="transmembrane region" description="Helical" evidence="5">
    <location>
        <begin position="107"/>
        <end position="124"/>
    </location>
</feature>
<evidence type="ECO:0000256" key="5">
    <source>
        <dbReference type="SAM" id="Phobius"/>
    </source>
</evidence>
<comment type="subcellular location">
    <subcellularLocation>
        <location evidence="1">Membrane</location>
        <topology evidence="1">Multi-pass membrane protein</topology>
    </subcellularLocation>
</comment>
<dbReference type="GO" id="GO:0016020">
    <property type="term" value="C:membrane"/>
    <property type="evidence" value="ECO:0007669"/>
    <property type="project" value="UniProtKB-SubCell"/>
</dbReference>
<dbReference type="Pfam" id="PF02544">
    <property type="entry name" value="Steroid_dh"/>
    <property type="match status" value="1"/>
</dbReference>
<dbReference type="OrthoDB" id="9779233at2"/>
<feature type="domain" description="3-oxo-5-alpha-steroid 4-dehydrogenase C-terminal" evidence="6">
    <location>
        <begin position="123"/>
        <end position="255"/>
    </location>
</feature>